<comment type="caution">
    <text evidence="2">The sequence shown here is derived from an EMBL/GenBank/DDBJ whole genome shotgun (WGS) entry which is preliminary data.</text>
</comment>
<dbReference type="RefSeq" id="WP_204572691.1">
    <property type="nucleotide sequence ID" value="NZ_JACJLL010000152.1"/>
</dbReference>
<reference evidence="2 3" key="1">
    <citation type="journal article" date="2021" name="Sci. Rep.">
        <title>The distribution of antibiotic resistance genes in chicken gut microbiota commensals.</title>
        <authorList>
            <person name="Juricova H."/>
            <person name="Matiasovicova J."/>
            <person name="Kubasova T."/>
            <person name="Cejkova D."/>
            <person name="Rychlik I."/>
        </authorList>
    </citation>
    <scope>NUCLEOTIDE SEQUENCE [LARGE SCALE GENOMIC DNA]</scope>
    <source>
        <strain evidence="2 3">An435</strain>
    </source>
</reference>
<proteinExistence type="predicted"/>
<evidence type="ECO:0000259" key="1">
    <source>
        <dbReference type="SMART" id="SM00481"/>
    </source>
</evidence>
<feature type="domain" description="Polymerase/histidinol phosphatase N-terminal" evidence="1">
    <location>
        <begin position="5"/>
        <end position="79"/>
    </location>
</feature>
<dbReference type="InterPro" id="IPR050243">
    <property type="entry name" value="PHP_phosphatase"/>
</dbReference>
<dbReference type="NCBIfam" id="NF006702">
    <property type="entry name" value="PRK09248.1"/>
    <property type="match status" value="1"/>
</dbReference>
<dbReference type="InterPro" id="IPR003141">
    <property type="entry name" value="Pol/His_phosphatase_N"/>
</dbReference>
<sequence length="244" mass="27567">MNYLSDLHTHTIVSGHAYTTLMENIDFCAKNGIKILGTSEHAPSMPGAPHYWYFGNLKVLPRIINDVIILRGCEGNILDVDGNIDLPEDAMRYLDYIIASFHEPVFHPKTKEENTMAILNVMDKYEKVEILGHLGNPNYNLDYDAIIKKAKEKNIMVEINNSSLSGSSRVGSDVNCEKIALLCKKYRTKVILTSDAHINSKIGNFTKGIELFEKIDMPEELIMNEPDKLIGHLKSKGRLIDLEY</sequence>
<dbReference type="SUPFAM" id="SSF89550">
    <property type="entry name" value="PHP domain-like"/>
    <property type="match status" value="1"/>
</dbReference>
<dbReference type="CDD" id="cd07437">
    <property type="entry name" value="PHP_HisPPase_Ycdx_like"/>
    <property type="match status" value="1"/>
</dbReference>
<gene>
    <name evidence="2" type="ORF">H6A19_15490</name>
</gene>
<dbReference type="PANTHER" id="PTHR36928:SF1">
    <property type="entry name" value="PHOSPHATASE YCDX-RELATED"/>
    <property type="match status" value="1"/>
</dbReference>
<dbReference type="Gene3D" id="3.20.20.140">
    <property type="entry name" value="Metal-dependent hydrolases"/>
    <property type="match status" value="1"/>
</dbReference>
<evidence type="ECO:0000313" key="3">
    <source>
        <dbReference type="Proteomes" id="UP000767334"/>
    </source>
</evidence>
<accession>A0ABS2FKH5</accession>
<keyword evidence="3" id="KW-1185">Reference proteome</keyword>
<dbReference type="InterPro" id="IPR016195">
    <property type="entry name" value="Pol/histidinol_Pase-like"/>
</dbReference>
<dbReference type="PANTHER" id="PTHR36928">
    <property type="entry name" value="PHOSPHATASE YCDX-RELATED"/>
    <property type="match status" value="1"/>
</dbReference>
<dbReference type="SMART" id="SM00481">
    <property type="entry name" value="POLIIIAc"/>
    <property type="match status" value="1"/>
</dbReference>
<dbReference type="Proteomes" id="UP000767334">
    <property type="component" value="Unassembled WGS sequence"/>
</dbReference>
<protein>
    <submittedName>
        <fullName evidence="2">Phosphatase</fullName>
    </submittedName>
</protein>
<name>A0ABS2FKH5_9CLOT</name>
<evidence type="ECO:0000313" key="2">
    <source>
        <dbReference type="EMBL" id="MBM6820719.1"/>
    </source>
</evidence>
<dbReference type="EMBL" id="JACJLL010000152">
    <property type="protein sequence ID" value="MBM6820719.1"/>
    <property type="molecule type" value="Genomic_DNA"/>
</dbReference>
<organism evidence="2 3">
    <name type="scientific">Clostridium saudiense</name>
    <dbReference type="NCBI Taxonomy" id="1414720"/>
    <lineage>
        <taxon>Bacteria</taxon>
        <taxon>Bacillati</taxon>
        <taxon>Bacillota</taxon>
        <taxon>Clostridia</taxon>
        <taxon>Eubacteriales</taxon>
        <taxon>Clostridiaceae</taxon>
        <taxon>Clostridium</taxon>
    </lineage>
</organism>